<dbReference type="PRINTS" id="PR00080">
    <property type="entry name" value="SDRFAMILY"/>
</dbReference>
<feature type="domain" description="Ketoreductase" evidence="4">
    <location>
        <begin position="10"/>
        <end position="192"/>
    </location>
</feature>
<comment type="caution">
    <text evidence="5">The sequence shown here is derived from an EMBL/GenBank/DDBJ whole genome shotgun (WGS) entry which is preliminary data.</text>
</comment>
<dbReference type="AlphaFoldDB" id="K6WX55"/>
<dbReference type="GO" id="GO:0016491">
    <property type="term" value="F:oxidoreductase activity"/>
    <property type="evidence" value="ECO:0007669"/>
    <property type="project" value="UniProtKB-KW"/>
</dbReference>
<organism evidence="5 6">
    <name type="scientific">Kineosphaera limosa NBRC 100340</name>
    <dbReference type="NCBI Taxonomy" id="1184609"/>
    <lineage>
        <taxon>Bacteria</taxon>
        <taxon>Bacillati</taxon>
        <taxon>Actinomycetota</taxon>
        <taxon>Actinomycetes</taxon>
        <taxon>Micrococcales</taxon>
        <taxon>Dermatophilaceae</taxon>
        <taxon>Kineosphaera</taxon>
    </lineage>
</organism>
<proteinExistence type="inferred from homology"/>
<dbReference type="InterPro" id="IPR036291">
    <property type="entry name" value="NAD(P)-bd_dom_sf"/>
</dbReference>
<evidence type="ECO:0000259" key="4">
    <source>
        <dbReference type="SMART" id="SM00822"/>
    </source>
</evidence>
<dbReference type="STRING" id="1184609.KILIM_045_00080"/>
<dbReference type="PRINTS" id="PR00081">
    <property type="entry name" value="GDHRDH"/>
</dbReference>
<dbReference type="NCBIfam" id="NF009464">
    <property type="entry name" value="PRK12824.1"/>
    <property type="match status" value="1"/>
</dbReference>
<evidence type="ECO:0000313" key="6">
    <source>
        <dbReference type="Proteomes" id="UP000008366"/>
    </source>
</evidence>
<evidence type="ECO:0000256" key="2">
    <source>
        <dbReference type="ARBA" id="ARBA00023002"/>
    </source>
</evidence>
<protein>
    <submittedName>
        <fullName evidence="5">Putative acetoacetyl-CoA reductase</fullName>
    </submittedName>
</protein>
<evidence type="ECO:0000256" key="3">
    <source>
        <dbReference type="RuleBase" id="RU000363"/>
    </source>
</evidence>
<dbReference type="EMBL" id="BAHD01000045">
    <property type="protein sequence ID" value="GAB96677.1"/>
    <property type="molecule type" value="Genomic_DNA"/>
</dbReference>
<sequence>MSDPTPLKGKIAIVTGGTRGIGAAISDKLVGEGAHVIASFAGNVERANEFAEEINGKYGEGSVQVRQAKVEDPEACKALVEEVYAEHGKLDILVNNAGITRDKLAAKLDAADWQAVIDTNLGGAFYMSQAALPRMVEHGTGRIIMISSLNGEIGNIGQANYSASKAGMIGLTRTLALEAAFSMARAEKLTEDSIGVTVNCITPGYVLTEMVAAMPDKVLDKLKSVIPVRRLARPEEVARVASFLAQDGSSFITGQTWGINGGQHM</sequence>
<dbReference type="InterPro" id="IPR050259">
    <property type="entry name" value="SDR"/>
</dbReference>
<dbReference type="eggNOG" id="COG1028">
    <property type="taxonomic scope" value="Bacteria"/>
</dbReference>
<name>K6WX55_9MICO</name>
<dbReference type="PANTHER" id="PTHR42879">
    <property type="entry name" value="3-OXOACYL-(ACYL-CARRIER-PROTEIN) REDUCTASE"/>
    <property type="match status" value="1"/>
</dbReference>
<evidence type="ECO:0000256" key="1">
    <source>
        <dbReference type="ARBA" id="ARBA00006484"/>
    </source>
</evidence>
<evidence type="ECO:0000313" key="5">
    <source>
        <dbReference type="EMBL" id="GAB96677.1"/>
    </source>
</evidence>
<dbReference type="InterPro" id="IPR020904">
    <property type="entry name" value="Sc_DH/Rdtase_CS"/>
</dbReference>
<dbReference type="NCBIfam" id="NF009466">
    <property type="entry name" value="PRK12826.1-2"/>
    <property type="match status" value="1"/>
</dbReference>
<dbReference type="InterPro" id="IPR057326">
    <property type="entry name" value="KR_dom"/>
</dbReference>
<comment type="similarity">
    <text evidence="1 3">Belongs to the short-chain dehydrogenases/reductases (SDR) family.</text>
</comment>
<accession>K6WX55</accession>
<dbReference type="GO" id="GO:0032787">
    <property type="term" value="P:monocarboxylic acid metabolic process"/>
    <property type="evidence" value="ECO:0007669"/>
    <property type="project" value="UniProtKB-ARBA"/>
</dbReference>
<dbReference type="RefSeq" id="WP_006593209.1">
    <property type="nucleotide sequence ID" value="NZ_BAHD01000045.1"/>
</dbReference>
<reference evidence="5 6" key="1">
    <citation type="submission" date="2012-08" db="EMBL/GenBank/DDBJ databases">
        <title>Whole genome shotgun sequence of Kineosphaera limosa NBRC 100340.</title>
        <authorList>
            <person name="Yoshida I."/>
            <person name="Isaki S."/>
            <person name="Hosoyama A."/>
            <person name="Tsuchikane K."/>
            <person name="Katsumata H."/>
            <person name="Ando Y."/>
            <person name="Ohji S."/>
            <person name="Hamada M."/>
            <person name="Tamura T."/>
            <person name="Yamazoe A."/>
            <person name="Yamazaki S."/>
            <person name="Fujita N."/>
        </authorList>
    </citation>
    <scope>NUCLEOTIDE SEQUENCE [LARGE SCALE GENOMIC DNA]</scope>
    <source>
        <strain evidence="5 6">NBRC 100340</strain>
    </source>
</reference>
<gene>
    <name evidence="5" type="ORF">KILIM_045_00080</name>
</gene>
<keyword evidence="6" id="KW-1185">Reference proteome</keyword>
<dbReference type="Proteomes" id="UP000008366">
    <property type="component" value="Unassembled WGS sequence"/>
</dbReference>
<dbReference type="Gene3D" id="3.40.50.720">
    <property type="entry name" value="NAD(P)-binding Rossmann-like Domain"/>
    <property type="match status" value="1"/>
</dbReference>
<dbReference type="PANTHER" id="PTHR42879:SF2">
    <property type="entry name" value="3-OXOACYL-[ACYL-CARRIER-PROTEIN] REDUCTASE FABG"/>
    <property type="match status" value="1"/>
</dbReference>
<dbReference type="OrthoDB" id="517007at2"/>
<dbReference type="InterPro" id="IPR002347">
    <property type="entry name" value="SDR_fam"/>
</dbReference>
<keyword evidence="2" id="KW-0560">Oxidoreductase</keyword>
<dbReference type="SUPFAM" id="SSF51735">
    <property type="entry name" value="NAD(P)-binding Rossmann-fold domains"/>
    <property type="match status" value="1"/>
</dbReference>
<dbReference type="SMART" id="SM00822">
    <property type="entry name" value="PKS_KR"/>
    <property type="match status" value="1"/>
</dbReference>
<dbReference type="FunFam" id="3.40.50.720:FF:000173">
    <property type="entry name" value="3-oxoacyl-[acyl-carrier protein] reductase"/>
    <property type="match status" value="1"/>
</dbReference>
<dbReference type="PROSITE" id="PS00061">
    <property type="entry name" value="ADH_SHORT"/>
    <property type="match status" value="1"/>
</dbReference>
<dbReference type="Pfam" id="PF00106">
    <property type="entry name" value="adh_short"/>
    <property type="match status" value="1"/>
</dbReference>